<dbReference type="InterPro" id="IPR029028">
    <property type="entry name" value="Alpha/beta_knot_MTases"/>
</dbReference>
<reference evidence="14 15" key="1">
    <citation type="submission" date="2023-07" db="EMBL/GenBank/DDBJ databases">
        <title>Genomic Encyclopedia of Type Strains, Phase IV (KMG-IV): sequencing the most valuable type-strain genomes for metagenomic binning, comparative biology and taxonomic classification.</title>
        <authorList>
            <person name="Goeker M."/>
        </authorList>
    </citation>
    <scope>NUCLEOTIDE SEQUENCE [LARGE SCALE GENOMIC DNA]</scope>
    <source>
        <strain evidence="14 15">DSM 16460</strain>
    </source>
</reference>
<feature type="domain" description="Ribosomal RNA small subunit methyltransferase E methyltransferase" evidence="13">
    <location>
        <begin position="77"/>
        <end position="247"/>
    </location>
</feature>
<dbReference type="Gene3D" id="3.40.1280.10">
    <property type="match status" value="1"/>
</dbReference>
<evidence type="ECO:0000256" key="5">
    <source>
        <dbReference type="ARBA" id="ARBA00022490"/>
    </source>
</evidence>
<keyword evidence="9 12" id="KW-0949">S-adenosyl-L-methionine</keyword>
<keyword evidence="6 12" id="KW-0698">rRNA processing</keyword>
<comment type="function">
    <text evidence="10 12">Specifically methylates the N3 position of the uracil ring of uridine 1498 (m3U1498) in 16S rRNA. Acts on the fully assembled 30S ribosomal subunit.</text>
</comment>
<name>A0ABT9VCK4_9BACI</name>
<evidence type="ECO:0000256" key="3">
    <source>
        <dbReference type="ARBA" id="ARBA00012328"/>
    </source>
</evidence>
<evidence type="ECO:0000256" key="2">
    <source>
        <dbReference type="ARBA" id="ARBA00005528"/>
    </source>
</evidence>
<comment type="caution">
    <text evidence="14">The sequence shown here is derived from an EMBL/GenBank/DDBJ whole genome shotgun (WGS) entry which is preliminary data.</text>
</comment>
<keyword evidence="8 12" id="KW-0808">Transferase</keyword>
<evidence type="ECO:0000256" key="6">
    <source>
        <dbReference type="ARBA" id="ARBA00022552"/>
    </source>
</evidence>
<dbReference type="SUPFAM" id="SSF88697">
    <property type="entry name" value="PUA domain-like"/>
    <property type="match status" value="1"/>
</dbReference>
<proteinExistence type="inferred from homology"/>
<dbReference type="InterPro" id="IPR015947">
    <property type="entry name" value="PUA-like_sf"/>
</dbReference>
<evidence type="ECO:0000256" key="4">
    <source>
        <dbReference type="ARBA" id="ARBA00013673"/>
    </source>
</evidence>
<dbReference type="PANTHER" id="PTHR30027:SF3">
    <property type="entry name" value="16S RRNA (URACIL(1498)-N(3))-METHYLTRANSFERASE"/>
    <property type="match status" value="1"/>
</dbReference>
<dbReference type="PIRSF" id="PIRSF015601">
    <property type="entry name" value="MTase_slr0722"/>
    <property type="match status" value="1"/>
</dbReference>
<dbReference type="InterPro" id="IPR029026">
    <property type="entry name" value="tRNA_m1G_MTases_N"/>
</dbReference>
<dbReference type="Pfam" id="PF04452">
    <property type="entry name" value="Methyltrans_RNA"/>
    <property type="match status" value="1"/>
</dbReference>
<comment type="similarity">
    <text evidence="2 12">Belongs to the RNA methyltransferase RsmE family.</text>
</comment>
<dbReference type="EMBL" id="JAUSTQ010000002">
    <property type="protein sequence ID" value="MDQ0158671.1"/>
    <property type="molecule type" value="Genomic_DNA"/>
</dbReference>
<evidence type="ECO:0000259" key="13">
    <source>
        <dbReference type="Pfam" id="PF04452"/>
    </source>
</evidence>
<evidence type="ECO:0000256" key="7">
    <source>
        <dbReference type="ARBA" id="ARBA00022603"/>
    </source>
</evidence>
<keyword evidence="7 12" id="KW-0489">Methyltransferase</keyword>
<evidence type="ECO:0000256" key="10">
    <source>
        <dbReference type="ARBA" id="ARBA00025699"/>
    </source>
</evidence>
<dbReference type="InterPro" id="IPR046886">
    <property type="entry name" value="RsmE_MTase_dom"/>
</dbReference>
<comment type="catalytic activity">
    <reaction evidence="11 12">
        <text>uridine(1498) in 16S rRNA + S-adenosyl-L-methionine = N(3)-methyluridine(1498) in 16S rRNA + S-adenosyl-L-homocysteine + H(+)</text>
        <dbReference type="Rhea" id="RHEA:42920"/>
        <dbReference type="Rhea" id="RHEA-COMP:10283"/>
        <dbReference type="Rhea" id="RHEA-COMP:10284"/>
        <dbReference type="ChEBI" id="CHEBI:15378"/>
        <dbReference type="ChEBI" id="CHEBI:57856"/>
        <dbReference type="ChEBI" id="CHEBI:59789"/>
        <dbReference type="ChEBI" id="CHEBI:65315"/>
        <dbReference type="ChEBI" id="CHEBI:74502"/>
        <dbReference type="EC" id="2.1.1.193"/>
    </reaction>
</comment>
<evidence type="ECO:0000256" key="12">
    <source>
        <dbReference type="PIRNR" id="PIRNR015601"/>
    </source>
</evidence>
<sequence length="257" mass="29326">MQRYFISNDQWDYDKGQVTISSEDYHHINKVMRMTSGDIVIGCNENEESFELELSQFDDSTQTLVATIKQALNEQVELPAHITLAQGLPKGDKLETIVQKGTELGMRSFIPLQMDRSIVKWDHKKQDKKLNRLQKIAKEASEQSHRLMIPTIQSLQSLSQVVDSGEFDLMIVASEYEVKDDHKPEWTLSDIMNQIDSDQRVLLIIGPEGGISPHELTICEEADVLPARLGRRILRTETASLYVLSVLSYCLEENYNT</sequence>
<dbReference type="RefSeq" id="WP_306974543.1">
    <property type="nucleotide sequence ID" value="NZ_JAUSTQ010000002.1"/>
</dbReference>
<evidence type="ECO:0000256" key="11">
    <source>
        <dbReference type="ARBA" id="ARBA00047944"/>
    </source>
</evidence>
<evidence type="ECO:0000313" key="14">
    <source>
        <dbReference type="EMBL" id="MDQ0158671.1"/>
    </source>
</evidence>
<keyword evidence="15" id="KW-1185">Reference proteome</keyword>
<evidence type="ECO:0000256" key="8">
    <source>
        <dbReference type="ARBA" id="ARBA00022679"/>
    </source>
</evidence>
<dbReference type="SUPFAM" id="SSF75217">
    <property type="entry name" value="alpha/beta knot"/>
    <property type="match status" value="1"/>
</dbReference>
<dbReference type="PANTHER" id="PTHR30027">
    <property type="entry name" value="RIBOSOMAL RNA SMALL SUBUNIT METHYLTRANSFERASE E"/>
    <property type="match status" value="1"/>
</dbReference>
<evidence type="ECO:0000313" key="15">
    <source>
        <dbReference type="Proteomes" id="UP001224359"/>
    </source>
</evidence>
<dbReference type="GO" id="GO:0008168">
    <property type="term" value="F:methyltransferase activity"/>
    <property type="evidence" value="ECO:0007669"/>
    <property type="project" value="UniProtKB-KW"/>
</dbReference>
<gene>
    <name evidence="14" type="ORF">J2S77_000627</name>
</gene>
<accession>A0ABT9VCK4</accession>
<comment type="subcellular location">
    <subcellularLocation>
        <location evidence="1 12">Cytoplasm</location>
    </subcellularLocation>
</comment>
<dbReference type="Proteomes" id="UP001224359">
    <property type="component" value="Unassembled WGS sequence"/>
</dbReference>
<dbReference type="CDD" id="cd18084">
    <property type="entry name" value="RsmE-like"/>
    <property type="match status" value="1"/>
</dbReference>
<evidence type="ECO:0000256" key="9">
    <source>
        <dbReference type="ARBA" id="ARBA00022691"/>
    </source>
</evidence>
<organism evidence="14 15">
    <name type="scientific">Alkalibacillus salilacus</name>
    <dbReference type="NCBI Taxonomy" id="284582"/>
    <lineage>
        <taxon>Bacteria</taxon>
        <taxon>Bacillati</taxon>
        <taxon>Bacillota</taxon>
        <taxon>Bacilli</taxon>
        <taxon>Bacillales</taxon>
        <taxon>Bacillaceae</taxon>
        <taxon>Alkalibacillus</taxon>
    </lineage>
</organism>
<dbReference type="InterPro" id="IPR006700">
    <property type="entry name" value="RsmE"/>
</dbReference>
<dbReference type="NCBIfam" id="TIGR00046">
    <property type="entry name" value="RsmE family RNA methyltransferase"/>
    <property type="match status" value="1"/>
</dbReference>
<keyword evidence="5 12" id="KW-0963">Cytoplasm</keyword>
<dbReference type="EC" id="2.1.1.193" evidence="3 12"/>
<protein>
    <recommendedName>
        <fullName evidence="4 12">Ribosomal RNA small subunit methyltransferase E</fullName>
        <ecNumber evidence="3 12">2.1.1.193</ecNumber>
    </recommendedName>
</protein>
<dbReference type="GO" id="GO:0032259">
    <property type="term" value="P:methylation"/>
    <property type="evidence" value="ECO:0007669"/>
    <property type="project" value="UniProtKB-KW"/>
</dbReference>
<dbReference type="Gene3D" id="2.40.240.20">
    <property type="entry name" value="Hypothetical PUA domain-like, domain 1"/>
    <property type="match status" value="1"/>
</dbReference>
<evidence type="ECO:0000256" key="1">
    <source>
        <dbReference type="ARBA" id="ARBA00004496"/>
    </source>
</evidence>